<keyword evidence="2" id="KW-1185">Reference proteome</keyword>
<reference evidence="1" key="1">
    <citation type="submission" date="2023-05" db="EMBL/GenBank/DDBJ databases">
        <title>Nepenthes gracilis genome sequencing.</title>
        <authorList>
            <person name="Fukushima K."/>
        </authorList>
    </citation>
    <scope>NUCLEOTIDE SEQUENCE</scope>
    <source>
        <strain evidence="1">SING2019-196</strain>
    </source>
</reference>
<evidence type="ECO:0000313" key="1">
    <source>
        <dbReference type="EMBL" id="GMH10645.1"/>
    </source>
</evidence>
<proteinExistence type="predicted"/>
<organism evidence="1 2">
    <name type="scientific">Nepenthes gracilis</name>
    <name type="common">Slender pitcher plant</name>
    <dbReference type="NCBI Taxonomy" id="150966"/>
    <lineage>
        <taxon>Eukaryota</taxon>
        <taxon>Viridiplantae</taxon>
        <taxon>Streptophyta</taxon>
        <taxon>Embryophyta</taxon>
        <taxon>Tracheophyta</taxon>
        <taxon>Spermatophyta</taxon>
        <taxon>Magnoliopsida</taxon>
        <taxon>eudicotyledons</taxon>
        <taxon>Gunneridae</taxon>
        <taxon>Pentapetalae</taxon>
        <taxon>Caryophyllales</taxon>
        <taxon>Nepenthaceae</taxon>
        <taxon>Nepenthes</taxon>
    </lineage>
</organism>
<dbReference type="Proteomes" id="UP001279734">
    <property type="component" value="Unassembled WGS sequence"/>
</dbReference>
<comment type="caution">
    <text evidence="1">The sequence shown here is derived from an EMBL/GenBank/DDBJ whole genome shotgun (WGS) entry which is preliminary data.</text>
</comment>
<name>A0AAD3SH05_NEPGR</name>
<dbReference type="AlphaFoldDB" id="A0AAD3SH05"/>
<sequence length="134" mass="14563">MNLVVREDKESDPELFDNSSIRYGVFSELHQPPSGEAEIPKPNMISRDAQNCNHQHMQDLRSAQYTAKAPKNTAQSDKASCNGSHYCLMPTCSGSAQTVACSILSPMETSNSAGRFPSDEISTAGVKGERCLSH</sequence>
<protein>
    <submittedName>
        <fullName evidence="1">Uncharacterized protein</fullName>
    </submittedName>
</protein>
<evidence type="ECO:0000313" key="2">
    <source>
        <dbReference type="Proteomes" id="UP001279734"/>
    </source>
</evidence>
<accession>A0AAD3SH05</accession>
<gene>
    <name evidence="1" type="ORF">Nepgr_012486</name>
</gene>
<dbReference type="EMBL" id="BSYO01000010">
    <property type="protein sequence ID" value="GMH10645.1"/>
    <property type="molecule type" value="Genomic_DNA"/>
</dbReference>